<dbReference type="Proteomes" id="UP000256520">
    <property type="component" value="Unassembled WGS sequence"/>
</dbReference>
<dbReference type="AlphaFoldDB" id="A0A3D8PL43"/>
<evidence type="ECO:0000256" key="1">
    <source>
        <dbReference type="SAM" id="Coils"/>
    </source>
</evidence>
<feature type="coiled-coil region" evidence="1">
    <location>
        <begin position="42"/>
        <end position="69"/>
    </location>
</feature>
<reference evidence="3" key="1">
    <citation type="submission" date="2017-11" db="EMBL/GenBank/DDBJ databases">
        <authorList>
            <person name="Zhu W."/>
        </authorList>
    </citation>
    <scope>NUCLEOTIDE SEQUENCE [LARGE SCALE GENOMIC DNA]</scope>
    <source>
        <strain evidence="3">CAU 1051</strain>
    </source>
</reference>
<name>A0A3D8PL43_9BACI</name>
<dbReference type="EMBL" id="PIOD01000021">
    <property type="protein sequence ID" value="RDW15951.1"/>
    <property type="molecule type" value="Genomic_DNA"/>
</dbReference>
<dbReference type="RefSeq" id="WP_115750830.1">
    <property type="nucleotide sequence ID" value="NZ_PIOD01000021.1"/>
</dbReference>
<accession>A0A3D8PL43</accession>
<organism evidence="2 3">
    <name type="scientific">Oceanobacillus chungangensis</name>
    <dbReference type="NCBI Taxonomy" id="1229152"/>
    <lineage>
        <taxon>Bacteria</taxon>
        <taxon>Bacillati</taxon>
        <taxon>Bacillota</taxon>
        <taxon>Bacilli</taxon>
        <taxon>Bacillales</taxon>
        <taxon>Bacillaceae</taxon>
        <taxon>Oceanobacillus</taxon>
    </lineage>
</organism>
<gene>
    <name evidence="2" type="ORF">CWR45_15765</name>
</gene>
<proteinExistence type="predicted"/>
<keyword evidence="1" id="KW-0175">Coiled coil</keyword>
<dbReference type="OrthoDB" id="9554311at2"/>
<comment type="caution">
    <text evidence="2">The sequence shown here is derived from an EMBL/GenBank/DDBJ whole genome shotgun (WGS) entry which is preliminary data.</text>
</comment>
<sequence length="214" mass="24919">MKKINLIDANKYFQESEKVIQIVKDRQDKIHRTLPTEFKLRIAKESLEKAKTREDYDELSNMIKDFEFEIKYGKNYVPAIPEENQSKIAVNRVREEEQIDLEIAKQKELLMELVDGLQTPLLNVLLNIEKLEERRLIGKKVDILLEEKITQDNRIRNAFGHVSYLSFSPEHSNAKESHEKAEKLFNALKNIATTPKQSDGIIKPSIFERILGGK</sequence>
<evidence type="ECO:0000313" key="3">
    <source>
        <dbReference type="Proteomes" id="UP000256520"/>
    </source>
</evidence>
<keyword evidence="3" id="KW-1185">Reference proteome</keyword>
<evidence type="ECO:0000313" key="2">
    <source>
        <dbReference type="EMBL" id="RDW15951.1"/>
    </source>
</evidence>
<protein>
    <submittedName>
        <fullName evidence="2">Uncharacterized protein</fullName>
    </submittedName>
</protein>